<keyword evidence="2" id="KW-1185">Reference proteome</keyword>
<proteinExistence type="predicted"/>
<comment type="caution">
    <text evidence="1">The sequence shown here is derived from an EMBL/GenBank/DDBJ whole genome shotgun (WGS) entry which is preliminary data.</text>
</comment>
<reference evidence="1" key="2">
    <citation type="journal article" date="2022" name="New Phytol.">
        <title>Evolutionary transition to the ectomycorrhizal habit in the genomes of a hyperdiverse lineage of mushroom-forming fungi.</title>
        <authorList>
            <person name="Looney B."/>
            <person name="Miyauchi S."/>
            <person name="Morin E."/>
            <person name="Drula E."/>
            <person name="Courty P.E."/>
            <person name="Kohler A."/>
            <person name="Kuo A."/>
            <person name="LaButti K."/>
            <person name="Pangilinan J."/>
            <person name="Lipzen A."/>
            <person name="Riley R."/>
            <person name="Andreopoulos W."/>
            <person name="He G."/>
            <person name="Johnson J."/>
            <person name="Nolan M."/>
            <person name="Tritt A."/>
            <person name="Barry K.W."/>
            <person name="Grigoriev I.V."/>
            <person name="Nagy L.G."/>
            <person name="Hibbett D."/>
            <person name="Henrissat B."/>
            <person name="Matheny P.B."/>
            <person name="Labbe J."/>
            <person name="Martin F.M."/>
        </authorList>
    </citation>
    <scope>NUCLEOTIDE SEQUENCE</scope>
    <source>
        <strain evidence="1">HHB10654</strain>
    </source>
</reference>
<dbReference type="Proteomes" id="UP000814140">
    <property type="component" value="Unassembled WGS sequence"/>
</dbReference>
<dbReference type="EMBL" id="MU277268">
    <property type="protein sequence ID" value="KAI0056215.1"/>
    <property type="molecule type" value="Genomic_DNA"/>
</dbReference>
<organism evidence="1 2">
    <name type="scientific">Artomyces pyxidatus</name>
    <dbReference type="NCBI Taxonomy" id="48021"/>
    <lineage>
        <taxon>Eukaryota</taxon>
        <taxon>Fungi</taxon>
        <taxon>Dikarya</taxon>
        <taxon>Basidiomycota</taxon>
        <taxon>Agaricomycotina</taxon>
        <taxon>Agaricomycetes</taxon>
        <taxon>Russulales</taxon>
        <taxon>Auriscalpiaceae</taxon>
        <taxon>Artomyces</taxon>
    </lineage>
</organism>
<evidence type="ECO:0000313" key="2">
    <source>
        <dbReference type="Proteomes" id="UP000814140"/>
    </source>
</evidence>
<name>A0ACB8SJF6_9AGAM</name>
<gene>
    <name evidence="1" type="ORF">BV25DRAFT_1640587</name>
</gene>
<protein>
    <submittedName>
        <fullName evidence="1">Uncharacterized protein</fullName>
    </submittedName>
</protein>
<sequence>MLMLSVVSKTEPDKLEPTRPTRSRKQRRPTHHRNGVKITHSCNCCRGEQLPQKRVPALEAFPPGRRAADAPDRPTYFAGAQPSGPGAKCAADLEAQAGILRGWSSGHVYTSDCGGRGCGYAMTMRGSDLKTNETSEKTTLYDQDILCFSCS</sequence>
<evidence type="ECO:0000313" key="1">
    <source>
        <dbReference type="EMBL" id="KAI0056215.1"/>
    </source>
</evidence>
<reference evidence="1" key="1">
    <citation type="submission" date="2021-03" db="EMBL/GenBank/DDBJ databases">
        <authorList>
            <consortium name="DOE Joint Genome Institute"/>
            <person name="Ahrendt S."/>
            <person name="Looney B.P."/>
            <person name="Miyauchi S."/>
            <person name="Morin E."/>
            <person name="Drula E."/>
            <person name="Courty P.E."/>
            <person name="Chicoki N."/>
            <person name="Fauchery L."/>
            <person name="Kohler A."/>
            <person name="Kuo A."/>
            <person name="Labutti K."/>
            <person name="Pangilinan J."/>
            <person name="Lipzen A."/>
            <person name="Riley R."/>
            <person name="Andreopoulos W."/>
            <person name="He G."/>
            <person name="Johnson J."/>
            <person name="Barry K.W."/>
            <person name="Grigoriev I.V."/>
            <person name="Nagy L."/>
            <person name="Hibbett D."/>
            <person name="Henrissat B."/>
            <person name="Matheny P.B."/>
            <person name="Labbe J."/>
            <person name="Martin F."/>
        </authorList>
    </citation>
    <scope>NUCLEOTIDE SEQUENCE</scope>
    <source>
        <strain evidence="1">HHB10654</strain>
    </source>
</reference>
<accession>A0ACB8SJF6</accession>